<dbReference type="NCBIfam" id="NF001764">
    <property type="entry name" value="PRK00504.1"/>
    <property type="match status" value="1"/>
</dbReference>
<dbReference type="InterPro" id="IPR038584">
    <property type="entry name" value="Ribosomal_bL33_sf"/>
</dbReference>
<dbReference type="SUPFAM" id="SSF57829">
    <property type="entry name" value="Zn-binding ribosomal proteins"/>
    <property type="match status" value="1"/>
</dbReference>
<dbReference type="NCBIfam" id="TIGR01023">
    <property type="entry name" value="rpmG_bact"/>
    <property type="match status" value="1"/>
</dbReference>
<evidence type="ECO:0000256" key="5">
    <source>
        <dbReference type="HAMAP-Rule" id="MF_00294"/>
    </source>
</evidence>
<organism evidence="6 7">
    <name type="scientific">Candidatus Spechtbacteria bacterium SB0662_bin_43</name>
    <dbReference type="NCBI Taxonomy" id="2604897"/>
    <lineage>
        <taxon>Bacteria</taxon>
        <taxon>Candidatus Spechtiibacteriota</taxon>
    </lineage>
</organism>
<name>A0A845DAP1_9BACT</name>
<dbReference type="GO" id="GO:0003735">
    <property type="term" value="F:structural constituent of ribosome"/>
    <property type="evidence" value="ECO:0007669"/>
    <property type="project" value="InterPro"/>
</dbReference>
<dbReference type="GO" id="GO:0006412">
    <property type="term" value="P:translation"/>
    <property type="evidence" value="ECO:0007669"/>
    <property type="project" value="UniProtKB-UniRule"/>
</dbReference>
<dbReference type="InterPro" id="IPR001705">
    <property type="entry name" value="Ribosomal_bL33"/>
</dbReference>
<dbReference type="GO" id="GO:1990904">
    <property type="term" value="C:ribonucleoprotein complex"/>
    <property type="evidence" value="ECO:0007669"/>
    <property type="project" value="UniProtKB-KW"/>
</dbReference>
<dbReference type="AlphaFoldDB" id="A0A845DAP1"/>
<dbReference type="EMBL" id="VXOY01000027">
    <property type="protein sequence ID" value="MYE38475.1"/>
    <property type="molecule type" value="Genomic_DNA"/>
</dbReference>
<comment type="similarity">
    <text evidence="1 5">Belongs to the bacterial ribosomal protein bL33 family.</text>
</comment>
<dbReference type="NCBIfam" id="NF001860">
    <property type="entry name" value="PRK00595.1"/>
    <property type="match status" value="1"/>
</dbReference>
<evidence type="ECO:0000313" key="6">
    <source>
        <dbReference type="EMBL" id="MYE38475.1"/>
    </source>
</evidence>
<accession>A0A845DAP1</accession>
<reference evidence="6 7" key="1">
    <citation type="submission" date="2019-09" db="EMBL/GenBank/DDBJ databases">
        <title>Characterisation of the sponge microbiome using genome-centric metagenomics.</title>
        <authorList>
            <person name="Engelberts J.P."/>
            <person name="Robbins S.J."/>
            <person name="De Goeij J.M."/>
            <person name="Aranda M."/>
            <person name="Bell S.C."/>
            <person name="Webster N.S."/>
        </authorList>
    </citation>
    <scope>NUCLEOTIDE SEQUENCE [LARGE SCALE GENOMIC DNA]</scope>
    <source>
        <strain evidence="6">SB0662_bin_43</strain>
    </source>
</reference>
<evidence type="ECO:0000256" key="1">
    <source>
        <dbReference type="ARBA" id="ARBA00007596"/>
    </source>
</evidence>
<dbReference type="HAMAP" id="MF_00294">
    <property type="entry name" value="Ribosomal_bL33"/>
    <property type="match status" value="1"/>
</dbReference>
<dbReference type="InterPro" id="IPR011332">
    <property type="entry name" value="Ribosomal_zn-bd"/>
</dbReference>
<evidence type="ECO:0000313" key="7">
    <source>
        <dbReference type="Proteomes" id="UP000449092"/>
    </source>
</evidence>
<dbReference type="GO" id="GO:0005737">
    <property type="term" value="C:cytoplasm"/>
    <property type="evidence" value="ECO:0007669"/>
    <property type="project" value="UniProtKB-ARBA"/>
</dbReference>
<dbReference type="Pfam" id="PF00471">
    <property type="entry name" value="Ribosomal_L33"/>
    <property type="match status" value="1"/>
</dbReference>
<keyword evidence="2 5" id="KW-0689">Ribosomal protein</keyword>
<proteinExistence type="inferred from homology"/>
<dbReference type="GO" id="GO:0005840">
    <property type="term" value="C:ribosome"/>
    <property type="evidence" value="ECO:0007669"/>
    <property type="project" value="UniProtKB-KW"/>
</dbReference>
<dbReference type="Proteomes" id="UP000449092">
    <property type="component" value="Unassembled WGS sequence"/>
</dbReference>
<dbReference type="Gene3D" id="2.20.28.120">
    <property type="entry name" value="Ribosomal protein L33"/>
    <property type="match status" value="1"/>
</dbReference>
<evidence type="ECO:0000256" key="3">
    <source>
        <dbReference type="ARBA" id="ARBA00023274"/>
    </source>
</evidence>
<comment type="caution">
    <text evidence="6">The sequence shown here is derived from an EMBL/GenBank/DDBJ whole genome shotgun (WGS) entry which is preliminary data.</text>
</comment>
<protein>
    <recommendedName>
        <fullName evidence="4 5">Large ribosomal subunit protein bL33</fullName>
    </recommendedName>
</protein>
<keyword evidence="3 5" id="KW-0687">Ribonucleoprotein</keyword>
<gene>
    <name evidence="5 6" type="primary">rpmG</name>
    <name evidence="6" type="ORF">F4X82_03085</name>
</gene>
<evidence type="ECO:0000256" key="2">
    <source>
        <dbReference type="ARBA" id="ARBA00022980"/>
    </source>
</evidence>
<sequence length="53" mass="6492">MSQDNIIKLVSKECKQDVYWTRKNRKTVERKIELRKFCKHLGRHTVFTERGKK</sequence>
<evidence type="ECO:0000256" key="4">
    <source>
        <dbReference type="ARBA" id="ARBA00035176"/>
    </source>
</evidence>